<feature type="region of interest" description="Disordered" evidence="1">
    <location>
        <begin position="1"/>
        <end position="54"/>
    </location>
</feature>
<gene>
    <name evidence="2" type="ORF">NLI96_g6563</name>
</gene>
<feature type="region of interest" description="Disordered" evidence="1">
    <location>
        <begin position="183"/>
        <end position="209"/>
    </location>
</feature>
<dbReference type="EMBL" id="JANAWD010000243">
    <property type="protein sequence ID" value="KAJ3483060.1"/>
    <property type="molecule type" value="Genomic_DNA"/>
</dbReference>
<evidence type="ECO:0000256" key="1">
    <source>
        <dbReference type="SAM" id="MobiDB-lite"/>
    </source>
</evidence>
<reference evidence="2" key="1">
    <citation type="submission" date="2022-07" db="EMBL/GenBank/DDBJ databases">
        <title>Genome Sequence of Physisporinus lineatus.</title>
        <authorList>
            <person name="Buettner E."/>
        </authorList>
    </citation>
    <scope>NUCLEOTIDE SEQUENCE</scope>
    <source>
        <strain evidence="2">VT162</strain>
    </source>
</reference>
<organism evidence="2 3">
    <name type="scientific">Meripilus lineatus</name>
    <dbReference type="NCBI Taxonomy" id="2056292"/>
    <lineage>
        <taxon>Eukaryota</taxon>
        <taxon>Fungi</taxon>
        <taxon>Dikarya</taxon>
        <taxon>Basidiomycota</taxon>
        <taxon>Agaricomycotina</taxon>
        <taxon>Agaricomycetes</taxon>
        <taxon>Polyporales</taxon>
        <taxon>Meripilaceae</taxon>
        <taxon>Meripilus</taxon>
    </lineage>
</organism>
<dbReference type="AlphaFoldDB" id="A0AAD5V353"/>
<accession>A0AAD5V353</accession>
<evidence type="ECO:0000313" key="2">
    <source>
        <dbReference type="EMBL" id="KAJ3483060.1"/>
    </source>
</evidence>
<sequence>MPSEQPQHEEATGSPCGRGRREQHQSPLQTTPTKTPPTSQPTRHTQVTSKATPIPFSTWTPYHAACHQYWYYHPRPVPRYPWPTLVPQAGSVNSASRILQPAPWANQPQASRTRDFATEFTLAIKTLPFELQRRINEDMDHIDWDELLASMDLSKYTGDRLAEVLGAFYHAKELWVNEKERQWKDGEKRRRGVASPPECGNYKEHQAAH</sequence>
<dbReference type="Proteomes" id="UP001212997">
    <property type="component" value="Unassembled WGS sequence"/>
</dbReference>
<proteinExistence type="predicted"/>
<name>A0AAD5V353_9APHY</name>
<feature type="compositionally biased region" description="Polar residues" evidence="1">
    <location>
        <begin position="43"/>
        <end position="54"/>
    </location>
</feature>
<comment type="caution">
    <text evidence="2">The sequence shown here is derived from an EMBL/GenBank/DDBJ whole genome shotgun (WGS) entry which is preliminary data.</text>
</comment>
<feature type="compositionally biased region" description="Basic and acidic residues" evidence="1">
    <location>
        <begin position="1"/>
        <end position="11"/>
    </location>
</feature>
<keyword evidence="3" id="KW-1185">Reference proteome</keyword>
<protein>
    <submittedName>
        <fullName evidence="2">Uncharacterized protein</fullName>
    </submittedName>
</protein>
<evidence type="ECO:0000313" key="3">
    <source>
        <dbReference type="Proteomes" id="UP001212997"/>
    </source>
</evidence>